<dbReference type="Proteomes" id="UP000094112">
    <property type="component" value="Unassembled WGS sequence"/>
</dbReference>
<dbReference type="EMBL" id="KV454220">
    <property type="protein sequence ID" value="ODQ56671.1"/>
    <property type="molecule type" value="Genomic_DNA"/>
</dbReference>
<accession>A0A1E3NU09</accession>
<dbReference type="STRING" id="683960.A0A1E3NU09"/>
<dbReference type="PANTHER" id="PTHR43550:SF3">
    <property type="entry name" value="3-KETODIHYDROSPHINGOSINE REDUCTASE"/>
    <property type="match status" value="1"/>
</dbReference>
<dbReference type="InterPro" id="IPR036291">
    <property type="entry name" value="NAD(P)-bd_dom_sf"/>
</dbReference>
<comment type="catalytic activity">
    <reaction evidence="15">
        <text>sphinganine + NADP(+) = 3-oxosphinganine + NADPH + H(+)</text>
        <dbReference type="Rhea" id="RHEA:22640"/>
        <dbReference type="ChEBI" id="CHEBI:15378"/>
        <dbReference type="ChEBI" id="CHEBI:57783"/>
        <dbReference type="ChEBI" id="CHEBI:57817"/>
        <dbReference type="ChEBI" id="CHEBI:58299"/>
        <dbReference type="ChEBI" id="CHEBI:58349"/>
        <dbReference type="EC" id="1.1.1.102"/>
    </reaction>
    <physiologicalReaction direction="right-to-left" evidence="15">
        <dbReference type="Rhea" id="RHEA:22642"/>
    </physiologicalReaction>
</comment>
<evidence type="ECO:0000256" key="13">
    <source>
        <dbReference type="ARBA" id="ARBA00032891"/>
    </source>
</evidence>
<comment type="subcellular location">
    <subcellularLocation>
        <location evidence="1">Endoplasmic reticulum</location>
    </subcellularLocation>
</comment>
<keyword evidence="6" id="KW-0521">NADP</keyword>
<keyword evidence="5" id="KW-0256">Endoplasmic reticulum</keyword>
<dbReference type="GO" id="GO:0006666">
    <property type="term" value="P:3-keto-sphinganine metabolic process"/>
    <property type="evidence" value="ECO:0007669"/>
    <property type="project" value="InterPro"/>
</dbReference>
<evidence type="ECO:0000256" key="2">
    <source>
        <dbReference type="ARBA" id="ARBA00004760"/>
    </source>
</evidence>
<protein>
    <recommendedName>
        <fullName evidence="11">3-ketodihydrosphingosine reductase TSC10</fullName>
        <ecNumber evidence="10">1.1.1.102</ecNumber>
    </recommendedName>
    <alternativeName>
        <fullName evidence="13">3-dehydrosphinganine reductase</fullName>
    </alternativeName>
    <alternativeName>
        <fullName evidence="12">KDS reductase</fullName>
    </alternativeName>
</protein>
<evidence type="ECO:0000256" key="5">
    <source>
        <dbReference type="ARBA" id="ARBA00022824"/>
    </source>
</evidence>
<evidence type="ECO:0000256" key="1">
    <source>
        <dbReference type="ARBA" id="ARBA00004240"/>
    </source>
</evidence>
<dbReference type="GO" id="GO:0005789">
    <property type="term" value="C:endoplasmic reticulum membrane"/>
    <property type="evidence" value="ECO:0007669"/>
    <property type="project" value="TreeGrafter"/>
</dbReference>
<dbReference type="AlphaFoldDB" id="A0A1E3NU09"/>
<keyword evidence="16" id="KW-0472">Membrane</keyword>
<proteinExistence type="inferred from homology"/>
<evidence type="ECO:0000256" key="12">
    <source>
        <dbReference type="ARBA" id="ARBA00029797"/>
    </source>
</evidence>
<dbReference type="InterPro" id="IPR002347">
    <property type="entry name" value="SDR_fam"/>
</dbReference>
<keyword evidence="7" id="KW-0746">Sphingolipid metabolism</keyword>
<keyword evidence="16" id="KW-1133">Transmembrane helix</keyword>
<dbReference type="Gene3D" id="3.40.50.720">
    <property type="entry name" value="NAD(P)-binding Rossmann-like Domain"/>
    <property type="match status" value="1"/>
</dbReference>
<keyword evidence="8" id="KW-0560">Oxidoreductase</keyword>
<dbReference type="CDD" id="cd08939">
    <property type="entry name" value="KDSR-like_SDR_c"/>
    <property type="match status" value="1"/>
</dbReference>
<evidence type="ECO:0000313" key="18">
    <source>
        <dbReference type="Proteomes" id="UP000094112"/>
    </source>
</evidence>
<evidence type="ECO:0000256" key="15">
    <source>
        <dbReference type="ARBA" id="ARBA00048930"/>
    </source>
</evidence>
<evidence type="ECO:0000313" key="17">
    <source>
        <dbReference type="EMBL" id="ODQ56671.1"/>
    </source>
</evidence>
<evidence type="ECO:0000256" key="11">
    <source>
        <dbReference type="ARBA" id="ARBA00026241"/>
    </source>
</evidence>
<keyword evidence="9" id="KW-0443">Lipid metabolism</keyword>
<evidence type="ECO:0000256" key="9">
    <source>
        <dbReference type="ARBA" id="ARBA00023098"/>
    </source>
</evidence>
<evidence type="ECO:0000256" key="6">
    <source>
        <dbReference type="ARBA" id="ARBA00022857"/>
    </source>
</evidence>
<keyword evidence="18" id="KW-1185">Reference proteome</keyword>
<evidence type="ECO:0000256" key="16">
    <source>
        <dbReference type="SAM" id="Phobius"/>
    </source>
</evidence>
<feature type="transmembrane region" description="Helical" evidence="16">
    <location>
        <begin position="270"/>
        <end position="287"/>
    </location>
</feature>
<dbReference type="GeneID" id="30202541"/>
<comment type="pathway">
    <text evidence="2">Lipid metabolism; sphingolipid metabolism.</text>
</comment>
<evidence type="ECO:0000256" key="8">
    <source>
        <dbReference type="ARBA" id="ARBA00023002"/>
    </source>
</evidence>
<name>A0A1E3NU09_WICAA</name>
<gene>
    <name evidence="17" type="ORF">WICANDRAFT_81780</name>
</gene>
<dbReference type="GO" id="GO:0030148">
    <property type="term" value="P:sphingolipid biosynthetic process"/>
    <property type="evidence" value="ECO:0007669"/>
    <property type="project" value="InterPro"/>
</dbReference>
<evidence type="ECO:0000256" key="10">
    <source>
        <dbReference type="ARBA" id="ARBA00026112"/>
    </source>
</evidence>
<dbReference type="PANTHER" id="PTHR43550">
    <property type="entry name" value="3-KETODIHYDROSPHINGOSINE REDUCTASE"/>
    <property type="match status" value="1"/>
</dbReference>
<dbReference type="SUPFAM" id="SSF51735">
    <property type="entry name" value="NAD(P)-binding Rossmann-fold domains"/>
    <property type="match status" value="1"/>
</dbReference>
<comment type="function">
    <text evidence="14">Catalyzes the reduction of 3'-oxosphinganine (3-ketodihydrosphingosine/KDS) to sphinganine (dihydrosphingosine/DHS), the second step of de novo sphingolipid biosynthesis.</text>
</comment>
<dbReference type="GO" id="GO:0047560">
    <property type="term" value="F:3-dehydrosphinganine reductase activity"/>
    <property type="evidence" value="ECO:0007669"/>
    <property type="project" value="UniProtKB-EC"/>
</dbReference>
<evidence type="ECO:0000256" key="4">
    <source>
        <dbReference type="ARBA" id="ARBA00006484"/>
    </source>
</evidence>
<evidence type="ECO:0000256" key="14">
    <source>
        <dbReference type="ARBA" id="ARBA00044737"/>
    </source>
</evidence>
<keyword evidence="16" id="KW-0812">Transmembrane</keyword>
<organism evidence="17 18">
    <name type="scientific">Wickerhamomyces anomalus (strain ATCC 58044 / CBS 1984 / NCYC 433 / NRRL Y-366-8)</name>
    <name type="common">Yeast</name>
    <name type="synonym">Hansenula anomala</name>
    <dbReference type="NCBI Taxonomy" id="683960"/>
    <lineage>
        <taxon>Eukaryota</taxon>
        <taxon>Fungi</taxon>
        <taxon>Dikarya</taxon>
        <taxon>Ascomycota</taxon>
        <taxon>Saccharomycotina</taxon>
        <taxon>Saccharomycetes</taxon>
        <taxon>Phaffomycetales</taxon>
        <taxon>Wickerhamomycetaceae</taxon>
        <taxon>Wickerhamomyces</taxon>
    </lineage>
</organism>
<dbReference type="UniPathway" id="UPA00222"/>
<comment type="similarity">
    <text evidence="4">Belongs to the short-chain dehydrogenases/reductases (SDR) family.</text>
</comment>
<dbReference type="EC" id="1.1.1.102" evidence="10"/>
<evidence type="ECO:0000256" key="7">
    <source>
        <dbReference type="ARBA" id="ARBA00022919"/>
    </source>
</evidence>
<dbReference type="PRINTS" id="PR00081">
    <property type="entry name" value="GDHRDH"/>
</dbReference>
<dbReference type="OrthoDB" id="10267115at2759"/>
<dbReference type="Pfam" id="PF00106">
    <property type="entry name" value="adh_short"/>
    <property type="match status" value="1"/>
</dbReference>
<evidence type="ECO:0000256" key="3">
    <source>
        <dbReference type="ARBA" id="ARBA00004991"/>
    </source>
</evidence>
<dbReference type="RefSeq" id="XP_019035878.1">
    <property type="nucleotide sequence ID" value="XM_019185295.1"/>
</dbReference>
<reference evidence="17 18" key="1">
    <citation type="journal article" date="2016" name="Proc. Natl. Acad. Sci. U.S.A.">
        <title>Comparative genomics of biotechnologically important yeasts.</title>
        <authorList>
            <person name="Riley R."/>
            <person name="Haridas S."/>
            <person name="Wolfe K.H."/>
            <person name="Lopes M.R."/>
            <person name="Hittinger C.T."/>
            <person name="Goeker M."/>
            <person name="Salamov A.A."/>
            <person name="Wisecaver J.H."/>
            <person name="Long T.M."/>
            <person name="Calvey C.H."/>
            <person name="Aerts A.L."/>
            <person name="Barry K.W."/>
            <person name="Choi C."/>
            <person name="Clum A."/>
            <person name="Coughlan A.Y."/>
            <person name="Deshpande S."/>
            <person name="Douglass A.P."/>
            <person name="Hanson S.J."/>
            <person name="Klenk H.-P."/>
            <person name="LaButti K.M."/>
            <person name="Lapidus A."/>
            <person name="Lindquist E.A."/>
            <person name="Lipzen A.M."/>
            <person name="Meier-Kolthoff J.P."/>
            <person name="Ohm R.A."/>
            <person name="Otillar R.P."/>
            <person name="Pangilinan J.L."/>
            <person name="Peng Y."/>
            <person name="Rokas A."/>
            <person name="Rosa C.A."/>
            <person name="Scheuner C."/>
            <person name="Sibirny A.A."/>
            <person name="Slot J.C."/>
            <person name="Stielow J.B."/>
            <person name="Sun H."/>
            <person name="Kurtzman C.P."/>
            <person name="Blackwell M."/>
            <person name="Grigoriev I.V."/>
            <person name="Jeffries T.W."/>
        </authorList>
    </citation>
    <scope>NUCLEOTIDE SEQUENCE [LARGE SCALE GENOMIC DNA]</scope>
    <source>
        <strain evidence="18">ATCC 58044 / CBS 1984 / NCYC 433 / NRRL Y-366-8</strain>
    </source>
</reference>
<dbReference type="InterPro" id="IPR045022">
    <property type="entry name" value="KDSR-like"/>
</dbReference>
<comment type="pathway">
    <text evidence="3">Sphingolipid metabolism.</text>
</comment>
<sequence length="304" mass="33675">MWFGKGHFKVEGKLVVVSGGSQGVGAEFARQVFLKGASVVIVSRTESKLKTVVDEISKFRVNDVQTVSYIAADISKYEESEKVFDQLDRSPDIVVCCAGSSTPKLFLDLNPRELESGISTNYNTAVNFAHAALKKMSLVNSADSRHLIFFSSVVAFFPFIGYGQYAPLKAAVRALADVLRQETLQYNIKVSSVFPGNFDSEGYVEENKTKPEITKIIEGSSYPISCEKCANIIIDYLDRGFETITTDFIGWVLTTISLGLSPRIFGPSQAILGFIIALIAPIISWFIDRDIKNYFKKQKSTKQI</sequence>